<name>A0A1Z5KIA8_FISSO</name>
<feature type="compositionally biased region" description="Basic and acidic residues" evidence="1">
    <location>
        <begin position="132"/>
        <end position="146"/>
    </location>
</feature>
<evidence type="ECO:0000313" key="2">
    <source>
        <dbReference type="EMBL" id="GAX25781.1"/>
    </source>
</evidence>
<reference evidence="2 3" key="1">
    <citation type="journal article" date="2015" name="Plant Cell">
        <title>Oil accumulation by the oleaginous diatom Fistulifera solaris as revealed by the genome and transcriptome.</title>
        <authorList>
            <person name="Tanaka T."/>
            <person name="Maeda Y."/>
            <person name="Veluchamy A."/>
            <person name="Tanaka M."/>
            <person name="Abida H."/>
            <person name="Marechal E."/>
            <person name="Bowler C."/>
            <person name="Muto M."/>
            <person name="Sunaga Y."/>
            <person name="Tanaka M."/>
            <person name="Yoshino T."/>
            <person name="Taniguchi T."/>
            <person name="Fukuda Y."/>
            <person name="Nemoto M."/>
            <person name="Matsumoto M."/>
            <person name="Wong P.S."/>
            <person name="Aburatani S."/>
            <person name="Fujibuchi W."/>
        </authorList>
    </citation>
    <scope>NUCLEOTIDE SEQUENCE [LARGE SCALE GENOMIC DNA]</scope>
    <source>
        <strain evidence="2 3">JPCC DA0580</strain>
    </source>
</reference>
<dbReference type="EMBL" id="BDSP01000231">
    <property type="protein sequence ID" value="GAX25781.1"/>
    <property type="molecule type" value="Genomic_DNA"/>
</dbReference>
<keyword evidence="3" id="KW-1185">Reference proteome</keyword>
<evidence type="ECO:0000256" key="1">
    <source>
        <dbReference type="SAM" id="MobiDB-lite"/>
    </source>
</evidence>
<feature type="region of interest" description="Disordered" evidence="1">
    <location>
        <begin position="99"/>
        <end position="146"/>
    </location>
</feature>
<accession>A0A1Z5KIA8</accession>
<dbReference type="Proteomes" id="UP000198406">
    <property type="component" value="Unassembled WGS sequence"/>
</dbReference>
<feature type="compositionally biased region" description="Basic and acidic residues" evidence="1">
    <location>
        <begin position="99"/>
        <end position="110"/>
    </location>
</feature>
<dbReference type="InParanoid" id="A0A1Z5KIA8"/>
<protein>
    <submittedName>
        <fullName evidence="2">Uncharacterized protein</fullName>
    </submittedName>
</protein>
<comment type="caution">
    <text evidence="2">The sequence shown here is derived from an EMBL/GenBank/DDBJ whole genome shotgun (WGS) entry which is preliminary data.</text>
</comment>
<gene>
    <name evidence="2" type="ORF">FisN_8Hu316</name>
</gene>
<dbReference type="AlphaFoldDB" id="A0A1Z5KIA8"/>
<organism evidence="2 3">
    <name type="scientific">Fistulifera solaris</name>
    <name type="common">Oleaginous diatom</name>
    <dbReference type="NCBI Taxonomy" id="1519565"/>
    <lineage>
        <taxon>Eukaryota</taxon>
        <taxon>Sar</taxon>
        <taxon>Stramenopiles</taxon>
        <taxon>Ochrophyta</taxon>
        <taxon>Bacillariophyta</taxon>
        <taxon>Bacillariophyceae</taxon>
        <taxon>Bacillariophycidae</taxon>
        <taxon>Naviculales</taxon>
        <taxon>Naviculaceae</taxon>
        <taxon>Fistulifera</taxon>
    </lineage>
</organism>
<proteinExistence type="predicted"/>
<sequence>MLLLPLHQLLQVPIDTLSVVTDNAVSPAHPLSASLKINLRRGIPARSISWDGSHSGQNRWSGAVNNESMMLKKPGQGREPRVEQEMKRTQPRAEMNRHIGARDAPARSHSMDSTFESLCRGQRPARRPRRKLSPEPKPQEAVNDRRSVGIDKSYVISSILKNKITLSSLNAMTPQRAVSPPPLFLSSHEKISAAKMLTDVLEEFDQE</sequence>
<evidence type="ECO:0000313" key="3">
    <source>
        <dbReference type="Proteomes" id="UP000198406"/>
    </source>
</evidence>